<feature type="domain" description="Reverse transcriptase zinc-binding" evidence="2">
    <location>
        <begin position="162"/>
        <end position="204"/>
    </location>
</feature>
<evidence type="ECO:0000259" key="2">
    <source>
        <dbReference type="Pfam" id="PF13966"/>
    </source>
</evidence>
<proteinExistence type="predicted"/>
<organism evidence="3 4">
    <name type="scientific">Rhododendron simsii</name>
    <name type="common">Sims's rhododendron</name>
    <dbReference type="NCBI Taxonomy" id="118357"/>
    <lineage>
        <taxon>Eukaryota</taxon>
        <taxon>Viridiplantae</taxon>
        <taxon>Streptophyta</taxon>
        <taxon>Embryophyta</taxon>
        <taxon>Tracheophyta</taxon>
        <taxon>Spermatophyta</taxon>
        <taxon>Magnoliopsida</taxon>
        <taxon>eudicotyledons</taxon>
        <taxon>Gunneridae</taxon>
        <taxon>Pentapetalae</taxon>
        <taxon>asterids</taxon>
        <taxon>Ericales</taxon>
        <taxon>Ericaceae</taxon>
        <taxon>Ericoideae</taxon>
        <taxon>Rhodoreae</taxon>
        <taxon>Rhododendron</taxon>
    </lineage>
</organism>
<reference evidence="3" key="1">
    <citation type="submission" date="2019-11" db="EMBL/GenBank/DDBJ databases">
        <authorList>
            <person name="Liu Y."/>
            <person name="Hou J."/>
            <person name="Li T.-Q."/>
            <person name="Guan C.-H."/>
            <person name="Wu X."/>
            <person name="Wu H.-Z."/>
            <person name="Ling F."/>
            <person name="Zhang R."/>
            <person name="Shi X.-G."/>
            <person name="Ren J.-P."/>
            <person name="Chen E.-F."/>
            <person name="Sun J.-M."/>
        </authorList>
    </citation>
    <scope>NUCLEOTIDE SEQUENCE</scope>
    <source>
        <strain evidence="3">Adult_tree_wgs_1</strain>
        <tissue evidence="3">Leaves</tissue>
    </source>
</reference>
<evidence type="ECO:0000313" key="3">
    <source>
        <dbReference type="EMBL" id="KAF7119587.1"/>
    </source>
</evidence>
<dbReference type="EMBL" id="WJXA01000013">
    <property type="protein sequence ID" value="KAF7119587.1"/>
    <property type="molecule type" value="Genomic_DNA"/>
</dbReference>
<dbReference type="Proteomes" id="UP000626092">
    <property type="component" value="Unassembled WGS sequence"/>
</dbReference>
<accession>A0A834G0X6</accession>
<evidence type="ECO:0000256" key="1">
    <source>
        <dbReference type="SAM" id="MobiDB-lite"/>
    </source>
</evidence>
<comment type="caution">
    <text evidence="3">The sequence shown here is derived from an EMBL/GenBank/DDBJ whole genome shotgun (WGS) entry which is preliminary data.</text>
</comment>
<gene>
    <name evidence="3" type="ORF">RHSIM_Rhsim13G0128700</name>
</gene>
<dbReference type="InterPro" id="IPR026960">
    <property type="entry name" value="RVT-Znf"/>
</dbReference>
<feature type="region of interest" description="Disordered" evidence="1">
    <location>
        <begin position="21"/>
        <end position="42"/>
    </location>
</feature>
<keyword evidence="4" id="KW-1185">Reference proteome</keyword>
<name>A0A834G0X6_RHOSS</name>
<dbReference type="AlphaFoldDB" id="A0A834G0X6"/>
<protein>
    <recommendedName>
        <fullName evidence="2">Reverse transcriptase zinc-binding domain-containing protein</fullName>
    </recommendedName>
</protein>
<dbReference type="Pfam" id="PF13966">
    <property type="entry name" value="zf-RVT"/>
    <property type="match status" value="1"/>
</dbReference>
<dbReference type="OrthoDB" id="1938430at2759"/>
<evidence type="ECO:0000313" key="4">
    <source>
        <dbReference type="Proteomes" id="UP000626092"/>
    </source>
</evidence>
<sequence>MAIVEKVAEDQEIEMAMELRGWGGERETEEGPTFEVKPDSRDLVSESTIDEGIEQNLGEIVDSVDGKAEEIRKVQEVEATMDIAHTSSLLDKRVCSVIKNGDRKSPRARNPVIQEIIEPIPVDLKPCLHNEDRVKWTLTGIDEFSSKISVGGVLEILSDLLLSTRDRLVKRGTMITDSTCVLCEAAEESHSHLFFDCPFSGGVWHGLLSQSVLSRAPMGLNRELNWFVQYCCQASVYNNLLKLVFG</sequence>